<name>A0A7J7E167_TRIWF</name>
<keyword evidence="4 7" id="KW-0964">Secreted</keyword>
<dbReference type="InterPro" id="IPR039455">
    <property type="entry name" value="EPFL"/>
</dbReference>
<keyword evidence="10" id="KW-1185">Reference proteome</keyword>
<accession>A0A7J7E167</accession>
<comment type="subcellular location">
    <subcellularLocation>
        <location evidence="1 7">Secreted</location>
    </subcellularLocation>
</comment>
<dbReference type="InParanoid" id="A0A7J7E167"/>
<keyword evidence="6" id="KW-1015">Disulfide bond</keyword>
<comment type="caution">
    <text evidence="9">The sequence shown here is derived from an EMBL/GenBank/DDBJ whole genome shotgun (WGS) entry which is preliminary data.</text>
</comment>
<dbReference type="EMBL" id="JAAARO010000001">
    <property type="protein sequence ID" value="KAF5752327.1"/>
    <property type="molecule type" value="Genomic_DNA"/>
</dbReference>
<keyword evidence="3 7" id="KW-0217">Developmental protein</keyword>
<dbReference type="PANTHER" id="PTHR33109">
    <property type="entry name" value="EPIDERMAL PATTERNING FACTOR-LIKE PROTEIN 4"/>
    <property type="match status" value="1"/>
</dbReference>
<evidence type="ECO:0000256" key="5">
    <source>
        <dbReference type="ARBA" id="ARBA00022729"/>
    </source>
</evidence>
<dbReference type="GO" id="GO:0010052">
    <property type="term" value="P:guard cell differentiation"/>
    <property type="evidence" value="ECO:0007669"/>
    <property type="project" value="UniProtKB-UniRule"/>
</dbReference>
<comment type="similarity">
    <text evidence="2 7">Belongs to the plant cysteine rich small secretory peptide family. Epidermal patterning factor subfamily.</text>
</comment>
<dbReference type="Pfam" id="PF17181">
    <property type="entry name" value="EPF"/>
    <property type="match status" value="1"/>
</dbReference>
<comment type="function">
    <text evidence="7">Controls stomatal patterning.</text>
</comment>
<dbReference type="PANTHER" id="PTHR33109:SF55">
    <property type="entry name" value="EPIDERMAL PATTERNING FACTOR-LIKE PROTEIN 4-RELATED"/>
    <property type="match status" value="1"/>
</dbReference>
<sequence>MGVVRHRRRWYYNHHRLLSAFTFLLFFTTSATALSKLGAGFREREKEERGSGSDPISRVLTQRRLGGPGSSPPTCRSKCGRCFPCMPVHAAIQPGFSMPLQYYPEAWRCKCGNELFMP</sequence>
<evidence type="ECO:0000256" key="7">
    <source>
        <dbReference type="RuleBase" id="RU367102"/>
    </source>
</evidence>
<dbReference type="AlphaFoldDB" id="A0A7J7E167"/>
<evidence type="ECO:0000256" key="2">
    <source>
        <dbReference type="ARBA" id="ARBA00008127"/>
    </source>
</evidence>
<protein>
    <recommendedName>
        <fullName evidence="7">Epidermal patterning factor-like protein</fullName>
    </recommendedName>
</protein>
<proteinExistence type="inferred from homology"/>
<gene>
    <name evidence="9" type="ORF">HS088_TW01G00235</name>
</gene>
<dbReference type="FunCoup" id="A0A7J7E167">
    <property type="interactions" value="12"/>
</dbReference>
<keyword evidence="5" id="KW-0732">Signal</keyword>
<feature type="region of interest" description="Disordered" evidence="8">
    <location>
        <begin position="41"/>
        <end position="74"/>
    </location>
</feature>
<organism evidence="9 10">
    <name type="scientific">Tripterygium wilfordii</name>
    <name type="common">Thunder God vine</name>
    <dbReference type="NCBI Taxonomy" id="458696"/>
    <lineage>
        <taxon>Eukaryota</taxon>
        <taxon>Viridiplantae</taxon>
        <taxon>Streptophyta</taxon>
        <taxon>Embryophyta</taxon>
        <taxon>Tracheophyta</taxon>
        <taxon>Spermatophyta</taxon>
        <taxon>Magnoliopsida</taxon>
        <taxon>eudicotyledons</taxon>
        <taxon>Gunneridae</taxon>
        <taxon>Pentapetalae</taxon>
        <taxon>rosids</taxon>
        <taxon>fabids</taxon>
        <taxon>Celastrales</taxon>
        <taxon>Celastraceae</taxon>
        <taxon>Tripterygium</taxon>
    </lineage>
</organism>
<evidence type="ECO:0000256" key="4">
    <source>
        <dbReference type="ARBA" id="ARBA00022525"/>
    </source>
</evidence>
<reference evidence="9 10" key="1">
    <citation type="journal article" date="2020" name="Nat. Commun.">
        <title>Genome of Tripterygium wilfordii and identification of cytochrome P450 involved in triptolide biosynthesis.</title>
        <authorList>
            <person name="Tu L."/>
            <person name="Su P."/>
            <person name="Zhang Z."/>
            <person name="Gao L."/>
            <person name="Wang J."/>
            <person name="Hu T."/>
            <person name="Zhou J."/>
            <person name="Zhang Y."/>
            <person name="Zhao Y."/>
            <person name="Liu Y."/>
            <person name="Song Y."/>
            <person name="Tong Y."/>
            <person name="Lu Y."/>
            <person name="Yang J."/>
            <person name="Xu C."/>
            <person name="Jia M."/>
            <person name="Peters R.J."/>
            <person name="Huang L."/>
            <person name="Gao W."/>
        </authorList>
    </citation>
    <scope>NUCLEOTIDE SEQUENCE [LARGE SCALE GENOMIC DNA]</scope>
    <source>
        <strain evidence="10">cv. XIE 37</strain>
        <tissue evidence="9">Leaf</tissue>
    </source>
</reference>
<evidence type="ECO:0000256" key="3">
    <source>
        <dbReference type="ARBA" id="ARBA00022473"/>
    </source>
</evidence>
<feature type="compositionally biased region" description="Basic and acidic residues" evidence="8">
    <location>
        <begin position="41"/>
        <end position="51"/>
    </location>
</feature>
<evidence type="ECO:0000256" key="8">
    <source>
        <dbReference type="SAM" id="MobiDB-lite"/>
    </source>
</evidence>
<evidence type="ECO:0000256" key="1">
    <source>
        <dbReference type="ARBA" id="ARBA00004613"/>
    </source>
</evidence>
<evidence type="ECO:0000313" key="9">
    <source>
        <dbReference type="EMBL" id="KAF5752327.1"/>
    </source>
</evidence>
<evidence type="ECO:0000256" key="6">
    <source>
        <dbReference type="ARBA" id="ARBA00023157"/>
    </source>
</evidence>
<dbReference type="Proteomes" id="UP000593562">
    <property type="component" value="Unassembled WGS sequence"/>
</dbReference>
<dbReference type="GO" id="GO:0005576">
    <property type="term" value="C:extracellular region"/>
    <property type="evidence" value="ECO:0007669"/>
    <property type="project" value="UniProtKB-SubCell"/>
</dbReference>
<evidence type="ECO:0000313" key="10">
    <source>
        <dbReference type="Proteomes" id="UP000593562"/>
    </source>
</evidence>